<dbReference type="PANTHER" id="PTHR12788">
    <property type="entry name" value="PROTEIN-TYROSINE SULFOTRANSFERASE 2"/>
    <property type="match status" value="1"/>
</dbReference>
<dbReference type="Pfam" id="PF13432">
    <property type="entry name" value="TPR_16"/>
    <property type="match status" value="1"/>
</dbReference>
<reference evidence="2 3" key="1">
    <citation type="submission" date="2020-07" db="EMBL/GenBank/DDBJ databases">
        <title>isolation of Luteimonas sp. SJ-16.</title>
        <authorList>
            <person name="Huang X.-X."/>
            <person name="Xu L."/>
            <person name="Sun J.-Q."/>
        </authorList>
    </citation>
    <scope>NUCLEOTIDE SEQUENCE [LARGE SCALE GENOMIC DNA]</scope>
    <source>
        <strain evidence="2 3">SJ-16</strain>
    </source>
</reference>
<name>A0A7Z0TV69_9GAMM</name>
<dbReference type="InterPro" id="IPR011990">
    <property type="entry name" value="TPR-like_helical_dom_sf"/>
</dbReference>
<dbReference type="Pfam" id="PF13469">
    <property type="entry name" value="Sulfotransfer_3"/>
    <property type="match status" value="1"/>
</dbReference>
<dbReference type="Gene3D" id="1.25.40.10">
    <property type="entry name" value="Tetratricopeptide repeat domain"/>
    <property type="match status" value="1"/>
</dbReference>
<proteinExistence type="predicted"/>
<dbReference type="EMBL" id="JACCJZ010000019">
    <property type="protein sequence ID" value="NYZ63561.1"/>
    <property type="molecule type" value="Genomic_DNA"/>
</dbReference>
<sequence>MKSESEQSPIKAGYDLLRQGLFREAVEHGERLASRAPRDVDVLVFLSEACFAVGDLEMARSRLQSAIEASGGSLPLKIKQAGLLVHMRRRADARALAMETTTSAGARGNGQALWQLASIMVNCNRPAEAIGLYEQARVSLGDHPGLLYDLAVAQFFTGDFAGAELNLDRMLGMVPDAGHALYLRSTVRRQTDARNHVDALRQRLASGVGRAEWEAGAWYALGKELEDLGEHDAAFDAIVRGAAVKRSTLTYDIAAECAAIVSVCDAYSETAMNEAAAGHEAADPIFVVGMPRTGTTLLERILVQGGDVRSAGEPLDFAQLVAQYTRQAAGGRPEVSPAEASRGIDFEALGREYARGASEAAGATRFIDKMPVNYLYCGLIRKALPNARILHLTRDPVDSCWAIFKTLFFSAYHFSYDLEELGRYYVAYAQAMAHWHSVMPNGILDVRYEDLVSDPEGEAKRVLEWCRLPYDASIRYGAAPQKAAFTTASAAQVREPVHARSVGSSRRHRERLAPLIETFAAAGLQAR</sequence>
<evidence type="ECO:0000313" key="3">
    <source>
        <dbReference type="Proteomes" id="UP000589896"/>
    </source>
</evidence>
<dbReference type="Proteomes" id="UP000589896">
    <property type="component" value="Unassembled WGS sequence"/>
</dbReference>
<dbReference type="PANTHER" id="PTHR12788:SF10">
    <property type="entry name" value="PROTEIN-TYROSINE SULFOTRANSFERASE"/>
    <property type="match status" value="1"/>
</dbReference>
<keyword evidence="1 2" id="KW-0808">Transferase</keyword>
<keyword evidence="3" id="KW-1185">Reference proteome</keyword>
<accession>A0A7Z0TV69</accession>
<evidence type="ECO:0000313" key="2">
    <source>
        <dbReference type="EMBL" id="NYZ63561.1"/>
    </source>
</evidence>
<evidence type="ECO:0000256" key="1">
    <source>
        <dbReference type="ARBA" id="ARBA00022679"/>
    </source>
</evidence>
<dbReference type="InterPro" id="IPR027417">
    <property type="entry name" value="P-loop_NTPase"/>
</dbReference>
<dbReference type="AlphaFoldDB" id="A0A7Z0TV69"/>
<dbReference type="Gene3D" id="3.40.50.300">
    <property type="entry name" value="P-loop containing nucleotide triphosphate hydrolases"/>
    <property type="match status" value="1"/>
</dbReference>
<dbReference type="SUPFAM" id="SSF48452">
    <property type="entry name" value="TPR-like"/>
    <property type="match status" value="1"/>
</dbReference>
<dbReference type="InterPro" id="IPR026634">
    <property type="entry name" value="TPST-like"/>
</dbReference>
<gene>
    <name evidence="2" type="ORF">H0E82_12440</name>
</gene>
<protein>
    <submittedName>
        <fullName evidence="2">Sulfotransferase</fullName>
    </submittedName>
</protein>
<comment type="caution">
    <text evidence="2">The sequence shown here is derived from an EMBL/GenBank/DDBJ whole genome shotgun (WGS) entry which is preliminary data.</text>
</comment>
<dbReference type="SUPFAM" id="SSF52540">
    <property type="entry name" value="P-loop containing nucleoside triphosphate hydrolases"/>
    <property type="match status" value="1"/>
</dbReference>
<organism evidence="2 3">
    <name type="scientific">Luteimonas deserti</name>
    <dbReference type="NCBI Taxonomy" id="2752306"/>
    <lineage>
        <taxon>Bacteria</taxon>
        <taxon>Pseudomonadati</taxon>
        <taxon>Pseudomonadota</taxon>
        <taxon>Gammaproteobacteria</taxon>
        <taxon>Lysobacterales</taxon>
        <taxon>Lysobacteraceae</taxon>
        <taxon>Luteimonas</taxon>
    </lineage>
</organism>
<dbReference type="RefSeq" id="WP_180545780.1">
    <property type="nucleotide sequence ID" value="NZ_JACCJZ010000019.1"/>
</dbReference>
<dbReference type="GO" id="GO:0008476">
    <property type="term" value="F:protein-tyrosine sulfotransferase activity"/>
    <property type="evidence" value="ECO:0007669"/>
    <property type="project" value="InterPro"/>
</dbReference>